<gene>
    <name evidence="2" type="ORF">EV138_6657</name>
</gene>
<protein>
    <submittedName>
        <fullName evidence="2">SMP-30/gluconolaconase/LRE-like protein</fullName>
    </submittedName>
</protein>
<dbReference type="PANTHER" id="PTHR10426:SF88">
    <property type="entry name" value="ADIPOCYTE PLASMA MEMBRANE-ASSOCIATED PROTEIN HEMOMUCIN-RELATED"/>
    <property type="match status" value="1"/>
</dbReference>
<keyword evidence="3" id="KW-1185">Reference proteome</keyword>
<evidence type="ECO:0000313" key="3">
    <source>
        <dbReference type="Proteomes" id="UP000295151"/>
    </source>
</evidence>
<dbReference type="AlphaFoldDB" id="A0A4R7SZL3"/>
<accession>A0A4R7SZL3</accession>
<reference evidence="2 3" key="1">
    <citation type="submission" date="2019-03" db="EMBL/GenBank/DDBJ databases">
        <title>Genomic Encyclopedia of Type Strains, Phase III (KMG-III): the genomes of soil and plant-associated and newly described type strains.</title>
        <authorList>
            <person name="Whitman W."/>
        </authorList>
    </citation>
    <scope>NUCLEOTIDE SEQUENCE [LARGE SCALE GENOMIC DNA]</scope>
    <source>
        <strain evidence="2 3">VKM Ac-2575</strain>
    </source>
</reference>
<dbReference type="GO" id="GO:0016787">
    <property type="term" value="F:hydrolase activity"/>
    <property type="evidence" value="ECO:0007669"/>
    <property type="project" value="TreeGrafter"/>
</dbReference>
<dbReference type="InterPro" id="IPR011042">
    <property type="entry name" value="6-blade_b-propeller_TolB-like"/>
</dbReference>
<dbReference type="PANTHER" id="PTHR10426">
    <property type="entry name" value="STRICTOSIDINE SYNTHASE-RELATED"/>
    <property type="match status" value="1"/>
</dbReference>
<evidence type="ECO:0000313" key="2">
    <source>
        <dbReference type="EMBL" id="TDU84186.1"/>
    </source>
</evidence>
<dbReference type="Gene3D" id="2.120.10.30">
    <property type="entry name" value="TolB, C-terminal domain"/>
    <property type="match status" value="1"/>
</dbReference>
<name>A0A4R7SZL3_9ACTN</name>
<proteinExistence type="predicted"/>
<organism evidence="2 3">
    <name type="scientific">Kribbella voronezhensis</name>
    <dbReference type="NCBI Taxonomy" id="2512212"/>
    <lineage>
        <taxon>Bacteria</taxon>
        <taxon>Bacillati</taxon>
        <taxon>Actinomycetota</taxon>
        <taxon>Actinomycetes</taxon>
        <taxon>Propionibacteriales</taxon>
        <taxon>Kribbellaceae</taxon>
        <taxon>Kribbella</taxon>
    </lineage>
</organism>
<dbReference type="Pfam" id="PF08450">
    <property type="entry name" value="SGL"/>
    <property type="match status" value="1"/>
</dbReference>
<evidence type="ECO:0000259" key="1">
    <source>
        <dbReference type="Pfam" id="PF08450"/>
    </source>
</evidence>
<dbReference type="InterPro" id="IPR013658">
    <property type="entry name" value="SGL"/>
</dbReference>
<dbReference type="SUPFAM" id="SSF63829">
    <property type="entry name" value="Calcium-dependent phosphotriesterase"/>
    <property type="match status" value="1"/>
</dbReference>
<dbReference type="EMBL" id="SOCE01000002">
    <property type="protein sequence ID" value="TDU84186.1"/>
    <property type="molecule type" value="Genomic_DNA"/>
</dbReference>
<feature type="domain" description="SMP-30/Gluconolactonase/LRE-like region" evidence="1">
    <location>
        <begin position="80"/>
        <end position="265"/>
    </location>
</feature>
<comment type="caution">
    <text evidence="2">The sequence shown here is derived from an EMBL/GenBank/DDBJ whole genome shotgun (WGS) entry which is preliminary data.</text>
</comment>
<dbReference type="Proteomes" id="UP000295151">
    <property type="component" value="Unassembled WGS sequence"/>
</dbReference>
<sequence length="354" mass="37791">MGACSGDGVGGSSSGCGLVGDGYCLGMSLKSSISPVRWDPPPAPPERQPRDLDVQVVALPGEGPEDVLIDEDGSVITGLLDGRILRVSADGQTITPLADTGGRPLGIEWLPDGKVLICDANRGLLTLDKDNRIATLLGEVDGRPMKFCNNADVLPDGTIFFTDSSTRFGVAEWMADLLEHSSTGSVYRLTPDGELTRLVTGRPFPNGVALSGDGKTLFFAETASYALYKLDLTNADAEPVLVTAVPGLPDNIARGSDGLIWVAIGSPRNALLDFLLPKPPVLRKLVWALPEAVKPKAADVIEIQAYDDDGRLVHDLRGKHPDFRMPTGVRERDGKVWLSSIGTRTLATFRTPLR</sequence>